<gene>
    <name evidence="3" type="ORF">AWH49_12030</name>
</gene>
<dbReference type="RefSeq" id="WP_063965234.1">
    <property type="nucleotide sequence ID" value="NZ_JBCNAN010000017.1"/>
</dbReference>
<dbReference type="InterPro" id="IPR001845">
    <property type="entry name" value="HTH_ArsR_DNA-bd_dom"/>
</dbReference>
<comment type="caution">
    <text evidence="3">The sequence shown here is derived from an EMBL/GenBank/DDBJ whole genome shotgun (WGS) entry which is preliminary data.</text>
</comment>
<dbReference type="Proteomes" id="UP000076935">
    <property type="component" value="Unassembled WGS sequence"/>
</dbReference>
<dbReference type="NCBIfam" id="NF005061">
    <property type="entry name" value="PRK06474.1"/>
    <property type="match status" value="1"/>
</dbReference>
<dbReference type="CDD" id="cd00090">
    <property type="entry name" value="HTH_ARSR"/>
    <property type="match status" value="1"/>
</dbReference>
<dbReference type="GO" id="GO:0003677">
    <property type="term" value="F:DNA binding"/>
    <property type="evidence" value="ECO:0007669"/>
    <property type="project" value="UniProtKB-KW"/>
</dbReference>
<accession>A0A177L7F7</accession>
<reference evidence="3 4" key="1">
    <citation type="submission" date="2016-01" db="EMBL/GenBank/DDBJ databases">
        <title>Investigation of taxonomic status of Bacillus aminovorans.</title>
        <authorList>
            <person name="Verma A."/>
            <person name="Pal Y."/>
            <person name="Krishnamurthi S."/>
        </authorList>
    </citation>
    <scope>NUCLEOTIDE SEQUENCE [LARGE SCALE GENOMIC DNA]</scope>
    <source>
        <strain evidence="3 4">DSM 1314</strain>
    </source>
</reference>
<dbReference type="SUPFAM" id="SSF46785">
    <property type="entry name" value="Winged helix' DNA-binding domain"/>
    <property type="match status" value="1"/>
</dbReference>
<evidence type="ECO:0000313" key="3">
    <source>
        <dbReference type="EMBL" id="OAH61670.1"/>
    </source>
</evidence>
<dbReference type="STRING" id="29332.AWH48_09185"/>
<dbReference type="Gene3D" id="6.10.140.2180">
    <property type="match status" value="1"/>
</dbReference>
<evidence type="ECO:0000313" key="4">
    <source>
        <dbReference type="Proteomes" id="UP000076935"/>
    </source>
</evidence>
<dbReference type="InterPro" id="IPR011991">
    <property type="entry name" value="ArsR-like_HTH"/>
</dbReference>
<keyword evidence="1" id="KW-0238">DNA-binding</keyword>
<dbReference type="GO" id="GO:0003700">
    <property type="term" value="F:DNA-binding transcription factor activity"/>
    <property type="evidence" value="ECO:0007669"/>
    <property type="project" value="InterPro"/>
</dbReference>
<sequence length="174" mass="20148">MKHSKMKLILHPVRMKIIQSLVNGRKLTVQQLTERIKDVPQATLYRHMNTLLEAEFIEVVQENQIRGTVEKVFALKEQKPEAQEEFLNWSKEEHIELFFMFTTQLLGLYENYLNKGDVDLVKDGAGYRVANVHVTDEEYVELVQKIGALIQEASLNEPSSERKVKNLATIIIPE</sequence>
<dbReference type="InterPro" id="IPR036388">
    <property type="entry name" value="WH-like_DNA-bd_sf"/>
</dbReference>
<dbReference type="Pfam" id="PF12840">
    <property type="entry name" value="HTH_20"/>
    <property type="match status" value="1"/>
</dbReference>
<dbReference type="Gene3D" id="1.10.10.10">
    <property type="entry name" value="Winged helix-like DNA-binding domain superfamily/Winged helix DNA-binding domain"/>
    <property type="match status" value="1"/>
</dbReference>
<dbReference type="SMART" id="SM00418">
    <property type="entry name" value="HTH_ARSR"/>
    <property type="match status" value="1"/>
</dbReference>
<feature type="domain" description="HTH arsR-type" evidence="2">
    <location>
        <begin position="4"/>
        <end position="88"/>
    </location>
</feature>
<dbReference type="AlphaFoldDB" id="A0A177L7F7"/>
<evidence type="ECO:0000259" key="2">
    <source>
        <dbReference type="SMART" id="SM00418"/>
    </source>
</evidence>
<dbReference type="InterPro" id="IPR036390">
    <property type="entry name" value="WH_DNA-bd_sf"/>
</dbReference>
<dbReference type="EMBL" id="LQWY01000016">
    <property type="protein sequence ID" value="OAH61670.1"/>
    <property type="molecule type" value="Genomic_DNA"/>
</dbReference>
<evidence type="ECO:0000256" key="1">
    <source>
        <dbReference type="ARBA" id="ARBA00023125"/>
    </source>
</evidence>
<proteinExistence type="predicted"/>
<keyword evidence="4" id="KW-1185">Reference proteome</keyword>
<protein>
    <submittedName>
        <fullName evidence="3">Transcriptional regulator</fullName>
    </submittedName>
</protein>
<organism evidence="3 4">
    <name type="scientific">Domibacillus aminovorans</name>
    <dbReference type="NCBI Taxonomy" id="29332"/>
    <lineage>
        <taxon>Bacteria</taxon>
        <taxon>Bacillati</taxon>
        <taxon>Bacillota</taxon>
        <taxon>Bacilli</taxon>
        <taxon>Bacillales</taxon>
        <taxon>Bacillaceae</taxon>
        <taxon>Domibacillus</taxon>
    </lineage>
</organism>
<name>A0A177L7F7_9BACI</name>